<dbReference type="EMBL" id="ACBW01000106">
    <property type="protein sequence ID" value="EEF75952.1"/>
    <property type="molecule type" value="Genomic_DNA"/>
</dbReference>
<keyword evidence="2" id="KW-1185">Reference proteome</keyword>
<dbReference type="eggNOG" id="ENOG5033PG8">
    <property type="taxonomic scope" value="Bacteria"/>
</dbReference>
<dbReference type="OrthoDB" id="1026582at2"/>
<gene>
    <name evidence="1" type="ORF">BACCOPRO_01446</name>
</gene>
<evidence type="ECO:0000313" key="1">
    <source>
        <dbReference type="EMBL" id="EEF75952.1"/>
    </source>
</evidence>
<evidence type="ECO:0000313" key="2">
    <source>
        <dbReference type="Proteomes" id="UP000014073"/>
    </source>
</evidence>
<reference evidence="1 2" key="1">
    <citation type="submission" date="2008-12" db="EMBL/GenBank/DDBJ databases">
        <authorList>
            <person name="Fulton L."/>
            <person name="Clifton S."/>
            <person name="Fulton B."/>
            <person name="Xu J."/>
            <person name="Minx P."/>
            <person name="Pepin K.H."/>
            <person name="Johnson M."/>
            <person name="Bhonagiri V."/>
            <person name="Nash W.E."/>
            <person name="Mardis E.R."/>
            <person name="Wilson R.K."/>
        </authorList>
    </citation>
    <scope>NUCLEOTIDE SEQUENCE [LARGE SCALE GENOMIC DNA]</scope>
    <source>
        <strain evidence="1 2">DSM 18228</strain>
    </source>
</reference>
<sequence length="161" mass="18813">MHSRIFQISTEQIDKENYLNENTLNQGDDSFYDYCADIDDEERKEDIANLVNYALPKGMFELVSEDTIRYKGDGIEQWKEEYVANIRKKAEAITVENMLEWNSTYYLKQAIENPLDTAYHFYLDGEGCQSFAEPSFEFMQFVCSIEPGTLLYIGGVIDYHF</sequence>
<dbReference type="HOGENOM" id="CLU_113995_0_0_10"/>
<name>S0F860_9BACT</name>
<dbReference type="RefSeq" id="WP_008142018.1">
    <property type="nucleotide sequence ID" value="NZ_EQ973637.1"/>
</dbReference>
<dbReference type="GeneID" id="78404384"/>
<dbReference type="AlphaFoldDB" id="S0F860"/>
<dbReference type="STRING" id="547042.BACCOPRO_01446"/>
<dbReference type="Proteomes" id="UP000014073">
    <property type="component" value="Unassembled WGS sequence"/>
</dbReference>
<organism evidence="1 2">
    <name type="scientific">Phocaeicola coprophilus DSM 18228 = JCM 13818</name>
    <dbReference type="NCBI Taxonomy" id="547042"/>
    <lineage>
        <taxon>Bacteria</taxon>
        <taxon>Pseudomonadati</taxon>
        <taxon>Bacteroidota</taxon>
        <taxon>Bacteroidia</taxon>
        <taxon>Bacteroidales</taxon>
        <taxon>Bacteroidaceae</taxon>
        <taxon>Phocaeicola</taxon>
    </lineage>
</organism>
<comment type="caution">
    <text evidence="1">The sequence shown here is derived from an EMBL/GenBank/DDBJ whole genome shotgun (WGS) entry which is preliminary data.</text>
</comment>
<protein>
    <submittedName>
        <fullName evidence="1">Uncharacterized protein</fullName>
    </submittedName>
</protein>
<accession>S0F860</accession>
<proteinExistence type="predicted"/>